<comment type="caution">
    <text evidence="2">The sequence shown here is derived from an EMBL/GenBank/DDBJ whole genome shotgun (WGS) entry which is preliminary data.</text>
</comment>
<dbReference type="VEuPathDB" id="TriTrypDB:ECC02_002029"/>
<reference evidence="2 3" key="1">
    <citation type="journal article" date="2019" name="Genome Biol. Evol.">
        <title>Nanopore Sequencing Significantly Improves Genome Assembly of the Protozoan Parasite Trypanosoma cruzi.</title>
        <authorList>
            <person name="Diaz-Viraque F."/>
            <person name="Pita S."/>
            <person name="Greif G."/>
            <person name="de Souza R.C.M."/>
            <person name="Iraola G."/>
            <person name="Robello C."/>
        </authorList>
    </citation>
    <scope>NUCLEOTIDE SEQUENCE [LARGE SCALE GENOMIC DNA]</scope>
    <source>
        <strain evidence="2 3">Berenice</strain>
    </source>
</reference>
<name>A0A7J6YE88_TRYCR</name>
<feature type="domain" description="Trypanosoma Tc-38 (p38) protein" evidence="1">
    <location>
        <begin position="53"/>
        <end position="119"/>
    </location>
</feature>
<feature type="domain" description="Trypanosoma Tc-38 (p38) protein" evidence="1">
    <location>
        <begin position="298"/>
        <end position="364"/>
    </location>
</feature>
<sequence>MPSCYNSFSFSSSKLLCVSNLTFYKELHAKSREGAAAMFRRLPLSIEAVGAVRTIVVFSQQHHILESNQKARSSPSNVWIEDWEVENHGLQPEPGAVPTQLLLDKPLELFNFDQLLSPPEVMEAPRHSSYSSRKMYGEKLQFELNDRAQKHGFQSKWWLTRAQAIKNSLTFKGGARSSIILTKSSLKLFHSSQLIGGEALMTHPVSGGSRKLYSKKGEAFQILSDYIRQNKFNSGLYFTNRQLEFFKLAVQPSQTPVSLDVTSGDRYLIYNVEQLEDPELALKTLDRSPVNIPTFLLSGEPIQNESLKKLPKFKSNYWLSGRDAELYQWPIRENEKKKGVPLKNEGSASLQVELYNVEQLSNPEEAFAKAGLFVQ</sequence>
<protein>
    <recommendedName>
        <fullName evidence="1">Trypanosoma Tc-38 (p38) protein domain-containing protein</fullName>
    </recommendedName>
</protein>
<proteinExistence type="predicted"/>
<accession>A0A7J6YE88</accession>
<dbReference type="Pfam" id="PF20054">
    <property type="entry name" value="Tc-38"/>
    <property type="match status" value="3"/>
</dbReference>
<feature type="domain" description="Trypanosoma Tc-38 (p38) protein" evidence="1">
    <location>
        <begin position="134"/>
        <end position="191"/>
    </location>
</feature>
<dbReference type="EMBL" id="JABDHM010000010">
    <property type="protein sequence ID" value="KAF5224726.1"/>
    <property type="molecule type" value="Genomic_DNA"/>
</dbReference>
<dbReference type="VEuPathDB" id="TriTrypDB:BCY84_02387"/>
<gene>
    <name evidence="2" type="ORF">ECC02_002029</name>
</gene>
<dbReference type="AlphaFoldDB" id="A0A7J6YE88"/>
<evidence type="ECO:0000313" key="2">
    <source>
        <dbReference type="EMBL" id="KAF5224726.1"/>
    </source>
</evidence>
<evidence type="ECO:0000313" key="3">
    <source>
        <dbReference type="Proteomes" id="UP000583944"/>
    </source>
</evidence>
<dbReference type="InterPro" id="IPR045399">
    <property type="entry name" value="Tc-38"/>
</dbReference>
<dbReference type="Proteomes" id="UP000583944">
    <property type="component" value="Unassembled WGS sequence"/>
</dbReference>
<organism evidence="2 3">
    <name type="scientific">Trypanosoma cruzi</name>
    <dbReference type="NCBI Taxonomy" id="5693"/>
    <lineage>
        <taxon>Eukaryota</taxon>
        <taxon>Discoba</taxon>
        <taxon>Euglenozoa</taxon>
        <taxon>Kinetoplastea</taxon>
        <taxon>Metakinetoplastina</taxon>
        <taxon>Trypanosomatida</taxon>
        <taxon>Trypanosomatidae</taxon>
        <taxon>Trypanosoma</taxon>
        <taxon>Schizotrypanum</taxon>
    </lineage>
</organism>
<evidence type="ECO:0000259" key="1">
    <source>
        <dbReference type="Pfam" id="PF20054"/>
    </source>
</evidence>